<dbReference type="EMBL" id="CM031834">
    <property type="protein sequence ID" value="KAG6692106.1"/>
    <property type="molecule type" value="Genomic_DNA"/>
</dbReference>
<dbReference type="AlphaFoldDB" id="A0A922J2I5"/>
<protein>
    <submittedName>
        <fullName evidence="1">Uncharacterized protein</fullName>
    </submittedName>
</protein>
<gene>
    <name evidence="1" type="ORF">I3842_10G096200</name>
</gene>
<proteinExistence type="predicted"/>
<accession>A0A922J2I5</accession>
<organism evidence="1 2">
    <name type="scientific">Carya illinoinensis</name>
    <name type="common">Pecan</name>
    <dbReference type="NCBI Taxonomy" id="32201"/>
    <lineage>
        <taxon>Eukaryota</taxon>
        <taxon>Viridiplantae</taxon>
        <taxon>Streptophyta</taxon>
        <taxon>Embryophyta</taxon>
        <taxon>Tracheophyta</taxon>
        <taxon>Spermatophyta</taxon>
        <taxon>Magnoliopsida</taxon>
        <taxon>eudicotyledons</taxon>
        <taxon>Gunneridae</taxon>
        <taxon>Pentapetalae</taxon>
        <taxon>rosids</taxon>
        <taxon>fabids</taxon>
        <taxon>Fagales</taxon>
        <taxon>Juglandaceae</taxon>
        <taxon>Carya</taxon>
    </lineage>
</organism>
<reference evidence="1" key="1">
    <citation type="submission" date="2021-01" db="EMBL/GenBank/DDBJ databases">
        <authorList>
            <person name="Lovell J.T."/>
            <person name="Bentley N."/>
            <person name="Bhattarai G."/>
            <person name="Jenkins J.W."/>
            <person name="Sreedasyam A."/>
            <person name="Alarcon Y."/>
            <person name="Bock C."/>
            <person name="Boston L."/>
            <person name="Carlson J."/>
            <person name="Cervantes K."/>
            <person name="Clermont K."/>
            <person name="Krom N."/>
            <person name="Kubenka K."/>
            <person name="Mamidi S."/>
            <person name="Mattison C."/>
            <person name="Monteros M."/>
            <person name="Pisani C."/>
            <person name="Plott C."/>
            <person name="Rajasekar S."/>
            <person name="Rhein H.S."/>
            <person name="Rohla C."/>
            <person name="Song M."/>
            <person name="Hilaire R.S."/>
            <person name="Shu S."/>
            <person name="Wells L."/>
            <person name="Wang X."/>
            <person name="Webber J."/>
            <person name="Heerema R.J."/>
            <person name="Klein P."/>
            <person name="Conner P."/>
            <person name="Grauke L."/>
            <person name="Grimwood J."/>
            <person name="Schmutz J."/>
            <person name="Randall J.J."/>
        </authorList>
    </citation>
    <scope>NUCLEOTIDE SEQUENCE</scope>
    <source>
        <tissue evidence="1">Leaf</tissue>
    </source>
</reference>
<dbReference type="Proteomes" id="UP000811246">
    <property type="component" value="Chromosome 10"/>
</dbReference>
<comment type="caution">
    <text evidence="1">The sequence shown here is derived from an EMBL/GenBank/DDBJ whole genome shotgun (WGS) entry which is preliminary data.</text>
</comment>
<name>A0A922J2I5_CARIL</name>
<evidence type="ECO:0000313" key="2">
    <source>
        <dbReference type="Proteomes" id="UP000811246"/>
    </source>
</evidence>
<evidence type="ECO:0000313" key="1">
    <source>
        <dbReference type="EMBL" id="KAG6692106.1"/>
    </source>
</evidence>
<sequence>MVVAASLNEGENLPMGMDRDGLQPGFINTEALTTGATCVNVNAAVNFDEANSANQAHCNIAELIAQEAWNQIFEGVEGMNDYIEGQVYSDSESGRVFEHLAKENLVVSDSDIPSAKNLNGK</sequence>